<dbReference type="Gene3D" id="3.90.550.50">
    <property type="match status" value="1"/>
</dbReference>
<evidence type="ECO:0000256" key="4">
    <source>
        <dbReference type="ARBA" id="ARBA00022679"/>
    </source>
</evidence>
<dbReference type="GO" id="GO:0000139">
    <property type="term" value="C:Golgi membrane"/>
    <property type="evidence" value="ECO:0007669"/>
    <property type="project" value="UniProtKB-SubCell"/>
</dbReference>
<evidence type="ECO:0000256" key="2">
    <source>
        <dbReference type="ARBA" id="ARBA00008661"/>
    </source>
</evidence>
<dbReference type="PANTHER" id="PTHR11214">
    <property type="entry name" value="BETA-1,3-N-ACETYLGLUCOSAMINYLTRANSFERASE"/>
    <property type="match status" value="1"/>
</dbReference>
<name>A0A427YPS7_9TREE</name>
<keyword evidence="3 10" id="KW-0328">Glycosyltransferase</keyword>
<organism evidence="11 12">
    <name type="scientific">Saitozyma podzolica</name>
    <dbReference type="NCBI Taxonomy" id="1890683"/>
    <lineage>
        <taxon>Eukaryota</taxon>
        <taxon>Fungi</taxon>
        <taxon>Dikarya</taxon>
        <taxon>Basidiomycota</taxon>
        <taxon>Agaricomycotina</taxon>
        <taxon>Tremellomycetes</taxon>
        <taxon>Tremellales</taxon>
        <taxon>Trimorphomycetaceae</taxon>
        <taxon>Saitozyma</taxon>
    </lineage>
</organism>
<comment type="caution">
    <text evidence="11">The sequence shown here is derived from an EMBL/GenBank/DDBJ whole genome shotgun (WGS) entry which is preliminary data.</text>
</comment>
<evidence type="ECO:0000256" key="10">
    <source>
        <dbReference type="RuleBase" id="RU363063"/>
    </source>
</evidence>
<dbReference type="AlphaFoldDB" id="A0A427YPS7"/>
<comment type="similarity">
    <text evidence="2 10">Belongs to the glycosyltransferase 31 family.</text>
</comment>
<keyword evidence="9 10" id="KW-0472">Membrane</keyword>
<keyword evidence="8 10" id="KW-0333">Golgi apparatus</keyword>
<evidence type="ECO:0000256" key="6">
    <source>
        <dbReference type="ARBA" id="ARBA00022968"/>
    </source>
</evidence>
<gene>
    <name evidence="11" type="ORF">EHS25_007413</name>
</gene>
<evidence type="ECO:0000313" key="11">
    <source>
        <dbReference type="EMBL" id="RSH93060.1"/>
    </source>
</evidence>
<dbReference type="GO" id="GO:0051072">
    <property type="term" value="P:4,6-pyruvylated galactose residue biosynthetic process"/>
    <property type="evidence" value="ECO:0007669"/>
    <property type="project" value="TreeGrafter"/>
</dbReference>
<dbReference type="InterPro" id="IPR002659">
    <property type="entry name" value="Glyco_trans_31"/>
</dbReference>
<keyword evidence="7 10" id="KW-1133">Transmembrane helix</keyword>
<feature type="transmembrane region" description="Helical" evidence="10">
    <location>
        <begin position="30"/>
        <end position="49"/>
    </location>
</feature>
<dbReference type="Proteomes" id="UP000279259">
    <property type="component" value="Unassembled WGS sequence"/>
</dbReference>
<evidence type="ECO:0000256" key="3">
    <source>
        <dbReference type="ARBA" id="ARBA00022676"/>
    </source>
</evidence>
<proteinExistence type="inferred from homology"/>
<dbReference type="GO" id="GO:0016758">
    <property type="term" value="F:hexosyltransferase activity"/>
    <property type="evidence" value="ECO:0007669"/>
    <property type="project" value="InterPro"/>
</dbReference>
<evidence type="ECO:0000256" key="9">
    <source>
        <dbReference type="ARBA" id="ARBA00023136"/>
    </source>
</evidence>
<keyword evidence="5 10" id="KW-0812">Transmembrane</keyword>
<comment type="subcellular location">
    <subcellularLocation>
        <location evidence="1 10">Golgi apparatus membrane</location>
        <topology evidence="1 10">Single-pass type II membrane protein</topology>
    </subcellularLocation>
</comment>
<dbReference type="OrthoDB" id="414175at2759"/>
<sequence>MQTATNKTYAHFSTMRLLPRPRLRQHPRRSLLAAGFLLLPLLYLTFWIVEKTKFGRWYWNYAAAIHPVLLYIMPPGKWGSIDRPPRWVQEIHDAPWMGEWELPELSPPVFERRGNDEAQQEQLTTPALIKLHVFSTAFPGARAKRDLIRRLSPMLNIPVPYRHLVELKFVLGHAEDGDGGVDEAVEALLAEEQNERGDLIRLRIAHGENMNEGKTLDWIRAVGTGQDGGKEAWWLFKVDDDCVLNIAKLLDTLLKLDHHQPHYLGTSLNRWPGYHHHFTGMSMGFSWGLVKTLSAGIGEMTREAIETTWDEDVLMGELMFCLPSAPTCRKHPPYSGISDDPLPDYCNPHAPPPWGYLPPPPSLDPRTHLVRYDFLFRMSDKGVWWASGEVARHSKWFKPLDGYEREWEMRIKDRMWEPPTWLELYADPEAR</sequence>
<keyword evidence="12" id="KW-1185">Reference proteome</keyword>
<dbReference type="EMBL" id="RSCD01000004">
    <property type="protein sequence ID" value="RSH93060.1"/>
    <property type="molecule type" value="Genomic_DNA"/>
</dbReference>
<reference evidence="11 12" key="1">
    <citation type="submission" date="2018-11" db="EMBL/GenBank/DDBJ databases">
        <title>Genome sequence of Saitozyma podzolica DSM 27192.</title>
        <authorList>
            <person name="Aliyu H."/>
            <person name="Gorte O."/>
            <person name="Ochsenreither K."/>
        </authorList>
    </citation>
    <scope>NUCLEOTIDE SEQUENCE [LARGE SCALE GENOMIC DNA]</scope>
    <source>
        <strain evidence="11 12">DSM 27192</strain>
    </source>
</reference>
<dbReference type="Pfam" id="PF01762">
    <property type="entry name" value="Galactosyl_T"/>
    <property type="match status" value="1"/>
</dbReference>
<evidence type="ECO:0000256" key="5">
    <source>
        <dbReference type="ARBA" id="ARBA00022692"/>
    </source>
</evidence>
<dbReference type="EC" id="2.4.1.-" evidence="10"/>
<protein>
    <recommendedName>
        <fullName evidence="10">Hexosyltransferase</fullName>
        <ecNumber evidence="10">2.4.1.-</ecNumber>
    </recommendedName>
</protein>
<keyword evidence="6 10" id="KW-0735">Signal-anchor</keyword>
<dbReference type="PANTHER" id="PTHR11214:SF351">
    <property type="entry name" value="BETA-1,3-GALACTOSYLTRANSFERASE PVG3"/>
    <property type="match status" value="1"/>
</dbReference>
<evidence type="ECO:0000256" key="8">
    <source>
        <dbReference type="ARBA" id="ARBA00023034"/>
    </source>
</evidence>
<evidence type="ECO:0000313" key="12">
    <source>
        <dbReference type="Proteomes" id="UP000279259"/>
    </source>
</evidence>
<accession>A0A427YPS7</accession>
<evidence type="ECO:0000256" key="7">
    <source>
        <dbReference type="ARBA" id="ARBA00022989"/>
    </source>
</evidence>
<evidence type="ECO:0000256" key="1">
    <source>
        <dbReference type="ARBA" id="ARBA00004323"/>
    </source>
</evidence>
<keyword evidence="4" id="KW-0808">Transferase</keyword>